<reference evidence="2 3" key="1">
    <citation type="submission" date="2017-07" db="EMBL/GenBank/DDBJ databases">
        <title>Fictibacillus sp. nov. GDSW-R2A3 Genome sequencing and assembly.</title>
        <authorList>
            <person name="Mayilraj S."/>
        </authorList>
    </citation>
    <scope>NUCLEOTIDE SEQUENCE [LARGE SCALE GENOMIC DNA]</scope>
    <source>
        <strain evidence="2 3">GDSW-R2A3</strain>
    </source>
</reference>
<sequence length="309" mass="35726">MKKRYFNLIKLLLVLSLASGSMLFSKTNQAQASEPPSTKTFYKFSKLSYVNARKEKSSIVNQLPSGWKFVEQIDDVYNPYHAAFRPNGAISSGLSLSVFVNNDKDQVVIAYRGTSGGWVDWHNNLRAATGDENVQVKNAHLYLNYFYKNNEKYREYDWFFTGHSLGGWLSQKLFLDAENNTVYNTSSNKYKYYGKIKKKSISKAVTFNPIPMSIKHTPSADWEDMDSESDVTNHVIQNEVLNEFIVVKPNEFKYLGKVKYYDRNIKNLYQLGYSKSQLREMSDNQLMKFLYDNKSGFGKMFQGHSLKSF</sequence>
<dbReference type="AlphaFoldDB" id="A0A235F9F4"/>
<dbReference type="EMBL" id="NOII01000003">
    <property type="protein sequence ID" value="OYD57714.1"/>
    <property type="molecule type" value="Genomic_DNA"/>
</dbReference>
<dbReference type="SUPFAM" id="SSF53474">
    <property type="entry name" value="alpha/beta-Hydrolases"/>
    <property type="match status" value="1"/>
</dbReference>
<evidence type="ECO:0008006" key="4">
    <source>
        <dbReference type="Google" id="ProtNLM"/>
    </source>
</evidence>
<name>A0A235F9F4_9BACL</name>
<dbReference type="OrthoDB" id="6450827at2"/>
<dbReference type="InterPro" id="IPR029058">
    <property type="entry name" value="AB_hydrolase_fold"/>
</dbReference>
<protein>
    <recommendedName>
        <fullName evidence="4">Fungal lipase-like domain-containing protein</fullName>
    </recommendedName>
</protein>
<feature type="chain" id="PRO_5039698660" description="Fungal lipase-like domain-containing protein" evidence="1">
    <location>
        <begin position="31"/>
        <end position="309"/>
    </location>
</feature>
<dbReference type="Pfam" id="PF26363">
    <property type="entry name" value="Phospholipase-like"/>
    <property type="match status" value="1"/>
</dbReference>
<organism evidence="2 3">
    <name type="scientific">Fictibacillus aquaticus</name>
    <dbReference type="NCBI Taxonomy" id="2021314"/>
    <lineage>
        <taxon>Bacteria</taxon>
        <taxon>Bacillati</taxon>
        <taxon>Bacillota</taxon>
        <taxon>Bacilli</taxon>
        <taxon>Bacillales</taxon>
        <taxon>Fictibacillaceae</taxon>
        <taxon>Fictibacillus</taxon>
    </lineage>
</organism>
<dbReference type="Gene3D" id="3.40.50.1820">
    <property type="entry name" value="alpha/beta hydrolase"/>
    <property type="match status" value="1"/>
</dbReference>
<accession>A0A235F9F4</accession>
<evidence type="ECO:0000313" key="3">
    <source>
        <dbReference type="Proteomes" id="UP000215059"/>
    </source>
</evidence>
<evidence type="ECO:0000313" key="2">
    <source>
        <dbReference type="EMBL" id="OYD57714.1"/>
    </source>
</evidence>
<keyword evidence="1" id="KW-0732">Signal</keyword>
<proteinExistence type="predicted"/>
<feature type="signal peptide" evidence="1">
    <location>
        <begin position="1"/>
        <end position="30"/>
    </location>
</feature>
<gene>
    <name evidence="2" type="ORF">CGZ90_13705</name>
</gene>
<evidence type="ECO:0000256" key="1">
    <source>
        <dbReference type="SAM" id="SignalP"/>
    </source>
</evidence>
<dbReference type="RefSeq" id="WP_094253065.1">
    <property type="nucleotide sequence ID" value="NZ_JBHLXL010000001.1"/>
</dbReference>
<dbReference type="Proteomes" id="UP000215059">
    <property type="component" value="Unassembled WGS sequence"/>
</dbReference>
<keyword evidence="3" id="KW-1185">Reference proteome</keyword>
<comment type="caution">
    <text evidence="2">The sequence shown here is derived from an EMBL/GenBank/DDBJ whole genome shotgun (WGS) entry which is preliminary data.</text>
</comment>